<dbReference type="Proteomes" id="UP000886725">
    <property type="component" value="Unassembled WGS sequence"/>
</dbReference>
<evidence type="ECO:0000313" key="2">
    <source>
        <dbReference type="Proteomes" id="UP000886725"/>
    </source>
</evidence>
<reference evidence="1" key="1">
    <citation type="submission" date="2020-10" db="EMBL/GenBank/DDBJ databases">
        <authorList>
            <person name="Gilroy R."/>
        </authorList>
    </citation>
    <scope>NUCLEOTIDE SEQUENCE</scope>
    <source>
        <strain evidence="1">CHK165-10780</strain>
    </source>
</reference>
<gene>
    <name evidence="1" type="ORF">IAC85_00550</name>
</gene>
<name>A0A9D0YYE1_9FIRM</name>
<protein>
    <submittedName>
        <fullName evidence="1">Uncharacterized protein</fullName>
    </submittedName>
</protein>
<evidence type="ECO:0000313" key="1">
    <source>
        <dbReference type="EMBL" id="HIQ64208.1"/>
    </source>
</evidence>
<sequence>MAKTLEEQYIDYLHSVLDIQRWNYTEVNHYNYQYGDIKSFFRTDLRLKSLSAFDGNGLAEAVDVRGRKGYIDLTGKFFTEEELKEAEQSQNYIRFASGAKSSQNGEPLLYLTNFETEMDKACTQYQDSNLIGEDEFDLSGNPENDVPPNTHLLPSPKTGKWYVVTKYGSIFLESSQEIATRGGIFLLRPNKQNPAFRICDMTGQQKVSSYNDGDVTYLGGYSKNWDQPFRSLFRYNASDSYCVYSYYDTALALTPSEIQDEEKVKEALKPTKINRFFFSKYYWDANKSITDTVKVNNYQTEYLYVSESGETRRPERGSTYRFQNFKSINPTWRVKDLFFRREPRIEFYSSMRHFYFYKSGVVDKFRLPDDTKNVSVSLEDEAAVPFLITDTDSYYNLNGQLFVLNNDLLGVDSEKNPEEEIVL</sequence>
<dbReference type="EMBL" id="DVFU01000013">
    <property type="protein sequence ID" value="HIQ64208.1"/>
    <property type="molecule type" value="Genomic_DNA"/>
</dbReference>
<dbReference type="AlphaFoldDB" id="A0A9D0YYE1"/>
<proteinExistence type="predicted"/>
<feature type="non-terminal residue" evidence="1">
    <location>
        <position position="423"/>
    </location>
</feature>
<reference evidence="1" key="2">
    <citation type="journal article" date="2021" name="PeerJ">
        <title>Extensive microbial diversity within the chicken gut microbiome revealed by metagenomics and culture.</title>
        <authorList>
            <person name="Gilroy R."/>
            <person name="Ravi A."/>
            <person name="Getino M."/>
            <person name="Pursley I."/>
            <person name="Horton D.L."/>
            <person name="Alikhan N.F."/>
            <person name="Baker D."/>
            <person name="Gharbi K."/>
            <person name="Hall N."/>
            <person name="Watson M."/>
            <person name="Adriaenssens E.M."/>
            <person name="Foster-Nyarko E."/>
            <person name="Jarju S."/>
            <person name="Secka A."/>
            <person name="Antonio M."/>
            <person name="Oren A."/>
            <person name="Chaudhuri R.R."/>
            <person name="La Ragione R."/>
            <person name="Hildebrand F."/>
            <person name="Pallen M.J."/>
        </authorList>
    </citation>
    <scope>NUCLEOTIDE SEQUENCE</scope>
    <source>
        <strain evidence="1">CHK165-10780</strain>
    </source>
</reference>
<comment type="caution">
    <text evidence="1">The sequence shown here is derived from an EMBL/GenBank/DDBJ whole genome shotgun (WGS) entry which is preliminary data.</text>
</comment>
<accession>A0A9D0YYE1</accession>
<organism evidence="1 2">
    <name type="scientific">Candidatus Faecenecus gallistercoris</name>
    <dbReference type="NCBI Taxonomy" id="2840793"/>
    <lineage>
        <taxon>Bacteria</taxon>
        <taxon>Bacillati</taxon>
        <taxon>Bacillota</taxon>
        <taxon>Bacillota incertae sedis</taxon>
        <taxon>Candidatus Faecenecus</taxon>
    </lineage>
</organism>